<keyword evidence="11" id="KW-1185">Reference proteome</keyword>
<evidence type="ECO:0000313" key="10">
    <source>
        <dbReference type="EMBL" id="QDV26866.1"/>
    </source>
</evidence>
<dbReference type="PANTHER" id="PTHR45953:SF1">
    <property type="entry name" value="IDURONATE 2-SULFATASE"/>
    <property type="match status" value="1"/>
</dbReference>
<evidence type="ECO:0000313" key="11">
    <source>
        <dbReference type="Proteomes" id="UP000318017"/>
    </source>
</evidence>
<feature type="signal peptide" evidence="8">
    <location>
        <begin position="1"/>
        <end position="22"/>
    </location>
</feature>
<dbReference type="CDD" id="cd16030">
    <property type="entry name" value="iduronate-2-sulfatase"/>
    <property type="match status" value="1"/>
</dbReference>
<dbReference type="KEGG" id="ahel:Q31a_52450"/>
<evidence type="ECO:0000256" key="4">
    <source>
        <dbReference type="ARBA" id="ARBA00022729"/>
    </source>
</evidence>
<evidence type="ECO:0000256" key="2">
    <source>
        <dbReference type="ARBA" id="ARBA00008779"/>
    </source>
</evidence>
<proteinExistence type="inferred from homology"/>
<keyword evidence="3" id="KW-0479">Metal-binding</keyword>
<evidence type="ECO:0000256" key="5">
    <source>
        <dbReference type="ARBA" id="ARBA00022801"/>
    </source>
</evidence>
<evidence type="ECO:0000256" key="8">
    <source>
        <dbReference type="SAM" id="SignalP"/>
    </source>
</evidence>
<feature type="chain" id="PRO_5021807536" evidence="8">
    <location>
        <begin position="23"/>
        <end position="482"/>
    </location>
</feature>
<keyword evidence="5 10" id="KW-0378">Hydrolase</keyword>
<dbReference type="EC" id="3.1.6.1" evidence="10"/>
<dbReference type="AlphaFoldDB" id="A0A518GE40"/>
<reference evidence="10 11" key="1">
    <citation type="submission" date="2019-02" db="EMBL/GenBank/DDBJ databases">
        <title>Deep-cultivation of Planctomycetes and their phenomic and genomic characterization uncovers novel biology.</title>
        <authorList>
            <person name="Wiegand S."/>
            <person name="Jogler M."/>
            <person name="Boedeker C."/>
            <person name="Pinto D."/>
            <person name="Vollmers J."/>
            <person name="Rivas-Marin E."/>
            <person name="Kohn T."/>
            <person name="Peeters S.H."/>
            <person name="Heuer A."/>
            <person name="Rast P."/>
            <person name="Oberbeckmann S."/>
            <person name="Bunk B."/>
            <person name="Jeske O."/>
            <person name="Meyerdierks A."/>
            <person name="Storesund J.E."/>
            <person name="Kallscheuer N."/>
            <person name="Luecker S."/>
            <person name="Lage O.M."/>
            <person name="Pohl T."/>
            <person name="Merkel B.J."/>
            <person name="Hornburger P."/>
            <person name="Mueller R.-W."/>
            <person name="Bruemmer F."/>
            <person name="Labrenz M."/>
            <person name="Spormann A.M."/>
            <person name="Op den Camp H."/>
            <person name="Overmann J."/>
            <person name="Amann R."/>
            <person name="Jetten M.S.M."/>
            <person name="Mascher T."/>
            <person name="Medema M.H."/>
            <person name="Devos D.P."/>
            <person name="Kaster A.-K."/>
            <person name="Ovreas L."/>
            <person name="Rohde M."/>
            <person name="Galperin M.Y."/>
            <person name="Jogler C."/>
        </authorList>
    </citation>
    <scope>NUCLEOTIDE SEQUENCE [LARGE SCALE GENOMIC DNA]</scope>
    <source>
        <strain evidence="10 11">Q31a</strain>
    </source>
</reference>
<organism evidence="10 11">
    <name type="scientific">Aureliella helgolandensis</name>
    <dbReference type="NCBI Taxonomy" id="2527968"/>
    <lineage>
        <taxon>Bacteria</taxon>
        <taxon>Pseudomonadati</taxon>
        <taxon>Planctomycetota</taxon>
        <taxon>Planctomycetia</taxon>
        <taxon>Pirellulales</taxon>
        <taxon>Pirellulaceae</taxon>
        <taxon>Aureliella</taxon>
    </lineage>
</organism>
<dbReference type="PANTHER" id="PTHR45953">
    <property type="entry name" value="IDURONATE 2-SULFATASE"/>
    <property type="match status" value="1"/>
</dbReference>
<comment type="cofactor">
    <cofactor evidence="1">
        <name>Ca(2+)</name>
        <dbReference type="ChEBI" id="CHEBI:29108"/>
    </cofactor>
</comment>
<accession>A0A518GE40</accession>
<protein>
    <submittedName>
        <fullName evidence="10">Arylsulfatase</fullName>
        <ecNumber evidence="10">3.1.6.1</ecNumber>
    </submittedName>
</protein>
<evidence type="ECO:0000256" key="3">
    <source>
        <dbReference type="ARBA" id="ARBA00022723"/>
    </source>
</evidence>
<keyword evidence="4 8" id="KW-0732">Signal</keyword>
<dbReference type="GO" id="GO:0005737">
    <property type="term" value="C:cytoplasm"/>
    <property type="evidence" value="ECO:0007669"/>
    <property type="project" value="TreeGrafter"/>
</dbReference>
<dbReference type="InterPro" id="IPR017850">
    <property type="entry name" value="Alkaline_phosphatase_core_sf"/>
</dbReference>
<dbReference type="EMBL" id="CP036298">
    <property type="protein sequence ID" value="QDV26866.1"/>
    <property type="molecule type" value="Genomic_DNA"/>
</dbReference>
<feature type="compositionally biased region" description="Polar residues" evidence="7">
    <location>
        <begin position="158"/>
        <end position="169"/>
    </location>
</feature>
<feature type="region of interest" description="Disordered" evidence="7">
    <location>
        <begin position="462"/>
        <end position="482"/>
    </location>
</feature>
<dbReference type="Pfam" id="PF00884">
    <property type="entry name" value="Sulfatase"/>
    <property type="match status" value="1"/>
</dbReference>
<dbReference type="GO" id="GO:0046872">
    <property type="term" value="F:metal ion binding"/>
    <property type="evidence" value="ECO:0007669"/>
    <property type="project" value="UniProtKB-KW"/>
</dbReference>
<dbReference type="OrthoDB" id="9782218at2"/>
<dbReference type="InterPro" id="IPR035874">
    <property type="entry name" value="IDS"/>
</dbReference>
<evidence type="ECO:0000256" key="6">
    <source>
        <dbReference type="ARBA" id="ARBA00022837"/>
    </source>
</evidence>
<gene>
    <name evidence="10" type="ORF">Q31a_52450</name>
</gene>
<sequence precursor="true">MTLAIRSAMLLLLLCSVCRLHAASPEHPNVLFIAVDDLRPQLACYGKPEMHSPNIDRLAASGVLFERAYCMVPTCGASRAALMTSQRPNRTQFVNHLTWAEREVPDALPLHTHFKQNGYETISLGKIFHHPTDHADGWSEPAWRSPKRGYQDRASERQAVQQNKQQWPGKSNHRGPAFEAFDGPEENYPDADCASRAIEYLEKYAEHPEQPFFLAVGFLKPHLPFNAPQKYWDLYDHDSIDLPPNYFPPQGAPQGAVHNSGELRAYAGIQPRGPVERETARNLIHGYYACVSFADAQIGRVVDSLARLKLADHTIVVLWGDHGWQLGEHGMWNKHSCFETSMQAPLLISAPGDTLVQPQTRVQSMAEFIDVYPTLCDLAAIPHPPGLEGTSLLPVMRDPSLPGKQFAVGRFGAGDTIRSDKWRYSEYTSPRGDSTGVMLYDQVADAEENSNVAAVQMDEVHQLSQQLRQRMGKSPKRSDPPQ</sequence>
<dbReference type="GO" id="GO:0004423">
    <property type="term" value="F:iduronate-2-sulfatase activity"/>
    <property type="evidence" value="ECO:0007669"/>
    <property type="project" value="InterPro"/>
</dbReference>
<evidence type="ECO:0000256" key="1">
    <source>
        <dbReference type="ARBA" id="ARBA00001913"/>
    </source>
</evidence>
<dbReference type="RefSeq" id="WP_145083370.1">
    <property type="nucleotide sequence ID" value="NZ_CP036298.1"/>
</dbReference>
<feature type="domain" description="Sulfatase N-terminal" evidence="9">
    <location>
        <begin position="28"/>
        <end position="379"/>
    </location>
</feature>
<evidence type="ECO:0000259" key="9">
    <source>
        <dbReference type="Pfam" id="PF00884"/>
    </source>
</evidence>
<keyword evidence="6" id="KW-0106">Calcium</keyword>
<dbReference type="Proteomes" id="UP000318017">
    <property type="component" value="Chromosome"/>
</dbReference>
<feature type="region of interest" description="Disordered" evidence="7">
    <location>
        <begin position="138"/>
        <end position="187"/>
    </location>
</feature>
<evidence type="ECO:0000256" key="7">
    <source>
        <dbReference type="SAM" id="MobiDB-lite"/>
    </source>
</evidence>
<comment type="similarity">
    <text evidence="2">Belongs to the sulfatase family.</text>
</comment>
<dbReference type="SUPFAM" id="SSF53649">
    <property type="entry name" value="Alkaline phosphatase-like"/>
    <property type="match status" value="1"/>
</dbReference>
<dbReference type="Gene3D" id="3.40.720.10">
    <property type="entry name" value="Alkaline Phosphatase, subunit A"/>
    <property type="match status" value="1"/>
</dbReference>
<dbReference type="GO" id="GO:0004065">
    <property type="term" value="F:arylsulfatase activity"/>
    <property type="evidence" value="ECO:0007669"/>
    <property type="project" value="UniProtKB-EC"/>
</dbReference>
<dbReference type="InterPro" id="IPR000917">
    <property type="entry name" value="Sulfatase_N"/>
</dbReference>
<name>A0A518GE40_9BACT</name>